<comment type="pathway">
    <text evidence="1">Protein modification; protein ubiquitination.</text>
</comment>
<dbReference type="SMART" id="SM00256">
    <property type="entry name" value="FBOX"/>
    <property type="match status" value="1"/>
</dbReference>
<dbReference type="PANTHER" id="PTHR46550">
    <property type="entry name" value="F-BOX ONLY PROTEIN 3"/>
    <property type="match status" value="1"/>
</dbReference>
<accession>A0A9D5C8A0</accession>
<dbReference type="OrthoDB" id="3219396at2759"/>
<dbReference type="InterPro" id="IPR052121">
    <property type="entry name" value="F-box_SCF_Substrate_Recog"/>
</dbReference>
<evidence type="ECO:0000259" key="4">
    <source>
        <dbReference type="PROSITE" id="PS50181"/>
    </source>
</evidence>
<sequence>MRRRIAPIPTPPNPVLLSSQTPFLFAFRFFCGMADSDDDDQVLVHFLESEMLSDGPLAQGDGEESAAPVESMRPFKRPRVDEAEGCSSRAPPRPIESGIFGKIPPELYHHILKFLSSEDLIACSLVCRFMNFVASDEYLWRRLYCMRWGLAGRAGKLRSCAWKKLYIQRDQEDMTEFVRNTPSEFREYYIHMQAAKRSQAPLPSQVNDDQVILDRTVADQVSIWKSSRGFSDEAVVGHVCSGNSCSYSQIGDVFLCDKTGRVHVCDDTCREVVLDQASGLLVCTISGHCFDRWLSPEEESSTSDTEQQQAGVTDEAEPFMGSGRFARAYLLGYNCADEKELERALRFC</sequence>
<dbReference type="PANTHER" id="PTHR46550:SF1">
    <property type="entry name" value="F-BOX PROTEIN 3"/>
    <property type="match status" value="1"/>
</dbReference>
<comment type="caution">
    <text evidence="5">The sequence shown here is derived from an EMBL/GenBank/DDBJ whole genome shotgun (WGS) entry which is preliminary data.</text>
</comment>
<evidence type="ECO:0000256" key="2">
    <source>
        <dbReference type="ARBA" id="ARBA00022786"/>
    </source>
</evidence>
<gene>
    <name evidence="5" type="ORF">J5N97_024877</name>
</gene>
<dbReference type="Proteomes" id="UP001085076">
    <property type="component" value="Miscellaneous, Linkage group lg07"/>
</dbReference>
<protein>
    <recommendedName>
        <fullName evidence="4">F-box domain-containing protein</fullName>
    </recommendedName>
</protein>
<dbReference type="SUPFAM" id="SSF81383">
    <property type="entry name" value="F-box domain"/>
    <property type="match status" value="1"/>
</dbReference>
<reference evidence="5" key="2">
    <citation type="journal article" date="2022" name="Hortic Res">
        <title>The genome of Dioscorea zingiberensis sheds light on the biosynthesis, origin and evolution of the medicinally important diosgenin saponins.</title>
        <authorList>
            <person name="Li Y."/>
            <person name="Tan C."/>
            <person name="Li Z."/>
            <person name="Guo J."/>
            <person name="Li S."/>
            <person name="Chen X."/>
            <person name="Wang C."/>
            <person name="Dai X."/>
            <person name="Yang H."/>
            <person name="Song W."/>
            <person name="Hou L."/>
            <person name="Xu J."/>
            <person name="Tong Z."/>
            <person name="Xu A."/>
            <person name="Yuan X."/>
            <person name="Wang W."/>
            <person name="Yang Q."/>
            <person name="Chen L."/>
            <person name="Sun Z."/>
            <person name="Wang K."/>
            <person name="Pan B."/>
            <person name="Chen J."/>
            <person name="Bao Y."/>
            <person name="Liu F."/>
            <person name="Qi X."/>
            <person name="Gang D.R."/>
            <person name="Wen J."/>
            <person name="Li J."/>
        </authorList>
    </citation>
    <scope>NUCLEOTIDE SEQUENCE</scope>
    <source>
        <strain evidence="5">Dzin_1.0</strain>
    </source>
</reference>
<keyword evidence="6" id="KW-1185">Reference proteome</keyword>
<organism evidence="5 6">
    <name type="scientific">Dioscorea zingiberensis</name>
    <dbReference type="NCBI Taxonomy" id="325984"/>
    <lineage>
        <taxon>Eukaryota</taxon>
        <taxon>Viridiplantae</taxon>
        <taxon>Streptophyta</taxon>
        <taxon>Embryophyta</taxon>
        <taxon>Tracheophyta</taxon>
        <taxon>Spermatophyta</taxon>
        <taxon>Magnoliopsida</taxon>
        <taxon>Liliopsida</taxon>
        <taxon>Dioscoreales</taxon>
        <taxon>Dioscoreaceae</taxon>
        <taxon>Dioscorea</taxon>
    </lineage>
</organism>
<feature type="region of interest" description="Disordered" evidence="3">
    <location>
        <begin position="55"/>
        <end position="74"/>
    </location>
</feature>
<dbReference type="FunFam" id="1.20.1280.50:FF:000048">
    <property type="entry name" value="F-box family protein-like"/>
    <property type="match status" value="1"/>
</dbReference>
<dbReference type="Gene3D" id="1.20.1280.50">
    <property type="match status" value="1"/>
</dbReference>
<name>A0A9D5C8A0_9LILI</name>
<evidence type="ECO:0000313" key="5">
    <source>
        <dbReference type="EMBL" id="KAJ0967960.1"/>
    </source>
</evidence>
<dbReference type="EMBL" id="JAGGNH010000007">
    <property type="protein sequence ID" value="KAJ0967960.1"/>
    <property type="molecule type" value="Genomic_DNA"/>
</dbReference>
<proteinExistence type="predicted"/>
<dbReference type="InterPro" id="IPR036047">
    <property type="entry name" value="F-box-like_dom_sf"/>
</dbReference>
<evidence type="ECO:0000313" key="6">
    <source>
        <dbReference type="Proteomes" id="UP001085076"/>
    </source>
</evidence>
<evidence type="ECO:0000256" key="1">
    <source>
        <dbReference type="ARBA" id="ARBA00004906"/>
    </source>
</evidence>
<feature type="domain" description="F-box" evidence="4">
    <location>
        <begin position="97"/>
        <end position="143"/>
    </location>
</feature>
<dbReference type="GO" id="GO:0005737">
    <property type="term" value="C:cytoplasm"/>
    <property type="evidence" value="ECO:0007669"/>
    <property type="project" value="TreeGrafter"/>
</dbReference>
<dbReference type="InterPro" id="IPR001810">
    <property type="entry name" value="F-box_dom"/>
</dbReference>
<evidence type="ECO:0000256" key="3">
    <source>
        <dbReference type="SAM" id="MobiDB-lite"/>
    </source>
</evidence>
<keyword evidence="2" id="KW-0833">Ubl conjugation pathway</keyword>
<reference evidence="5" key="1">
    <citation type="submission" date="2021-03" db="EMBL/GenBank/DDBJ databases">
        <authorList>
            <person name="Li Z."/>
            <person name="Yang C."/>
        </authorList>
    </citation>
    <scope>NUCLEOTIDE SEQUENCE</scope>
    <source>
        <strain evidence="5">Dzin_1.0</strain>
        <tissue evidence="5">Leaf</tissue>
    </source>
</reference>
<dbReference type="Pfam" id="PF12937">
    <property type="entry name" value="F-box-like"/>
    <property type="match status" value="1"/>
</dbReference>
<dbReference type="AlphaFoldDB" id="A0A9D5C8A0"/>
<dbReference type="PROSITE" id="PS50181">
    <property type="entry name" value="FBOX"/>
    <property type="match status" value="1"/>
</dbReference>